<dbReference type="Pfam" id="PF14737">
    <property type="entry name" value="DUF4470"/>
    <property type="match status" value="1"/>
</dbReference>
<organism evidence="6 7">
    <name type="scientific">Psilocybe cf. subviscida</name>
    <dbReference type="NCBI Taxonomy" id="2480587"/>
    <lineage>
        <taxon>Eukaryota</taxon>
        <taxon>Fungi</taxon>
        <taxon>Dikarya</taxon>
        <taxon>Basidiomycota</taxon>
        <taxon>Agaricomycotina</taxon>
        <taxon>Agaricomycetes</taxon>
        <taxon>Agaricomycetidae</taxon>
        <taxon>Agaricales</taxon>
        <taxon>Agaricineae</taxon>
        <taxon>Strophariaceae</taxon>
        <taxon>Psilocybe</taxon>
    </lineage>
</organism>
<dbReference type="Proteomes" id="UP000567179">
    <property type="component" value="Unassembled WGS sequence"/>
</dbReference>
<evidence type="ECO:0000313" key="7">
    <source>
        <dbReference type="Proteomes" id="UP000567179"/>
    </source>
</evidence>
<accession>A0A8H5B7H4</accession>
<evidence type="ECO:0000259" key="5">
    <source>
        <dbReference type="PROSITE" id="PS50865"/>
    </source>
</evidence>
<dbReference type="Gene3D" id="6.10.140.2220">
    <property type="match status" value="1"/>
</dbReference>
<keyword evidence="7" id="KW-1185">Reference proteome</keyword>
<dbReference type="InterPro" id="IPR027974">
    <property type="entry name" value="DUF4470"/>
</dbReference>
<evidence type="ECO:0000256" key="4">
    <source>
        <dbReference type="PROSITE-ProRule" id="PRU00134"/>
    </source>
</evidence>
<feature type="domain" description="MYND-type" evidence="5">
    <location>
        <begin position="47"/>
        <end position="83"/>
    </location>
</feature>
<name>A0A8H5B7H4_9AGAR</name>
<evidence type="ECO:0000256" key="2">
    <source>
        <dbReference type="ARBA" id="ARBA00022771"/>
    </source>
</evidence>
<dbReference type="InterPro" id="IPR002893">
    <property type="entry name" value="Znf_MYND"/>
</dbReference>
<evidence type="ECO:0000256" key="1">
    <source>
        <dbReference type="ARBA" id="ARBA00022723"/>
    </source>
</evidence>
<reference evidence="6 7" key="1">
    <citation type="journal article" date="2020" name="ISME J.">
        <title>Uncovering the hidden diversity of litter-decomposition mechanisms in mushroom-forming fungi.</title>
        <authorList>
            <person name="Floudas D."/>
            <person name="Bentzer J."/>
            <person name="Ahren D."/>
            <person name="Johansson T."/>
            <person name="Persson P."/>
            <person name="Tunlid A."/>
        </authorList>
    </citation>
    <scope>NUCLEOTIDE SEQUENCE [LARGE SCALE GENOMIC DNA]</scope>
    <source>
        <strain evidence="6 7">CBS 101986</strain>
    </source>
</reference>
<dbReference type="EMBL" id="JAACJJ010000031">
    <property type="protein sequence ID" value="KAF5317987.1"/>
    <property type="molecule type" value="Genomic_DNA"/>
</dbReference>
<keyword evidence="2 4" id="KW-0863">Zinc-finger</keyword>
<dbReference type="PROSITE" id="PS50865">
    <property type="entry name" value="ZF_MYND_2"/>
    <property type="match status" value="1"/>
</dbReference>
<dbReference type="GO" id="GO:0008270">
    <property type="term" value="F:zinc ion binding"/>
    <property type="evidence" value="ECO:0007669"/>
    <property type="project" value="UniProtKB-KW"/>
</dbReference>
<protein>
    <recommendedName>
        <fullName evidence="5">MYND-type domain-containing protein</fullName>
    </recommendedName>
</protein>
<dbReference type="AlphaFoldDB" id="A0A8H5B7H4"/>
<sequence length="626" mass="70791">MTDLGFDTNNEFPGTLGHMDCMISGKIRPKFGPLDHNPCANVVVANAWACPSPGTLACSACKLVSYCSKECQKAHWKQHKKDCKEYIRTDAWRPVWEKECRLPTFLTSSVDNVDVPESPFSSGMSLWGNTPAVDLINLKANENDIEKDFNLAFVASGDLRHAMKSINALPDEYNGHLRILINDVNPLVVSRNIALLLILGQIPDEALAADVALHFWYSVFMPAEYRIMLSAAIGKYLASINNKDKSFKLGSESSLSSKLLDIVGYFFAHMMRNKEDEVARAQAEYSRIRELPSRQDYRDRMYSRLRPSHRLAFKEYRRFGIVLPFGAINAHFNVLNRSLFSFDGNWVQTDYADPLEGWNINDIVEAGRAHGGHVEDIYGCFYFFISDHLRTLWRRLRTFKISFIMTNAECNDLASAIKSGQLLPFGISSSSGFDRIHVSNIFDTIYVGLEGVLSAWAPLLSVSKAAAIVGYFMNWVGTQIGGRVSDLPEGELESLSMRMLDEGKAKLPFDVNSKDDFSGNMPTPNRMRLVNDLQIAMFFMMSNIDFIYDNSRTFSTYLQKQRLGALLKKHGLKLRQKHTIVPHRIGTSIESAPSDLPQFSQEDSWYYQSSMLCNTGFERFVEFTSI</sequence>
<dbReference type="Pfam" id="PF01753">
    <property type="entry name" value="zf-MYND"/>
    <property type="match status" value="1"/>
</dbReference>
<dbReference type="OrthoDB" id="5282002at2759"/>
<keyword evidence="3" id="KW-0862">Zinc</keyword>
<evidence type="ECO:0000256" key="3">
    <source>
        <dbReference type="ARBA" id="ARBA00022833"/>
    </source>
</evidence>
<proteinExistence type="predicted"/>
<dbReference type="SUPFAM" id="SSF144232">
    <property type="entry name" value="HIT/MYND zinc finger-like"/>
    <property type="match status" value="1"/>
</dbReference>
<evidence type="ECO:0000313" key="6">
    <source>
        <dbReference type="EMBL" id="KAF5317987.1"/>
    </source>
</evidence>
<gene>
    <name evidence="6" type="ORF">D9619_012041</name>
</gene>
<comment type="caution">
    <text evidence="6">The sequence shown here is derived from an EMBL/GenBank/DDBJ whole genome shotgun (WGS) entry which is preliminary data.</text>
</comment>
<keyword evidence="1" id="KW-0479">Metal-binding</keyword>